<keyword evidence="2" id="KW-1185">Reference proteome</keyword>
<evidence type="ECO:0000313" key="2">
    <source>
        <dbReference type="Proteomes" id="UP000050761"/>
    </source>
</evidence>
<evidence type="ECO:0000313" key="1">
    <source>
        <dbReference type="EMBL" id="VDP40203.1"/>
    </source>
</evidence>
<dbReference type="WBParaSite" id="HPBE_0002366301-mRNA-1">
    <property type="protein sequence ID" value="HPBE_0002366301-mRNA-1"/>
    <property type="gene ID" value="HPBE_0002366301"/>
</dbReference>
<sequence length="128" mass="13867">MSSLSLSSAKREKQPAVRHLQPLFVSTTAPIRAGAVEGASVCREMNAHIGQMRMELTTLQDDVNEVSCCRLSLLGIDRHALFGAYGMRRALLAAVLIATTHAAVFSGKLIYRSSNDSTYAHVYVTTGK</sequence>
<name>A0A183GLU3_HELPZ</name>
<dbReference type="EMBL" id="UZAH01035328">
    <property type="protein sequence ID" value="VDP40203.1"/>
    <property type="molecule type" value="Genomic_DNA"/>
</dbReference>
<proteinExistence type="predicted"/>
<organism evidence="2 3">
    <name type="scientific">Heligmosomoides polygyrus</name>
    <name type="common">Parasitic roundworm</name>
    <dbReference type="NCBI Taxonomy" id="6339"/>
    <lineage>
        <taxon>Eukaryota</taxon>
        <taxon>Metazoa</taxon>
        <taxon>Ecdysozoa</taxon>
        <taxon>Nematoda</taxon>
        <taxon>Chromadorea</taxon>
        <taxon>Rhabditida</taxon>
        <taxon>Rhabditina</taxon>
        <taxon>Rhabditomorpha</taxon>
        <taxon>Strongyloidea</taxon>
        <taxon>Heligmosomidae</taxon>
        <taxon>Heligmosomoides</taxon>
    </lineage>
</organism>
<dbReference type="Proteomes" id="UP000050761">
    <property type="component" value="Unassembled WGS sequence"/>
</dbReference>
<dbReference type="OrthoDB" id="6270617at2759"/>
<protein>
    <submittedName>
        <fullName evidence="3">Transmembrane protein</fullName>
    </submittedName>
</protein>
<reference evidence="3" key="2">
    <citation type="submission" date="2019-09" db="UniProtKB">
        <authorList>
            <consortium name="WormBaseParasite"/>
        </authorList>
    </citation>
    <scope>IDENTIFICATION</scope>
</reference>
<accession>A0A3P8H0V0</accession>
<dbReference type="AlphaFoldDB" id="A0A183GLU3"/>
<reference evidence="1 2" key="1">
    <citation type="submission" date="2018-11" db="EMBL/GenBank/DDBJ databases">
        <authorList>
            <consortium name="Pathogen Informatics"/>
        </authorList>
    </citation>
    <scope>NUCLEOTIDE SEQUENCE [LARGE SCALE GENOMIC DNA]</scope>
</reference>
<accession>A0A183GLU3</accession>
<gene>
    <name evidence="1" type="ORF">HPBE_LOCUS23662</name>
</gene>
<evidence type="ECO:0000313" key="3">
    <source>
        <dbReference type="WBParaSite" id="HPBE_0002366301-mRNA-1"/>
    </source>
</evidence>